<name>A0A0E3GPY7_CLOSL</name>
<comment type="subcellular location">
    <subcellularLocation>
        <location evidence="1">Cell membrane</location>
        <topology evidence="1">Lipid-anchor</topology>
    </subcellularLocation>
</comment>
<dbReference type="PROSITE" id="PS01040">
    <property type="entry name" value="SBP_BACTERIAL_5"/>
    <property type="match status" value="1"/>
</dbReference>
<evidence type="ECO:0000256" key="3">
    <source>
        <dbReference type="ARBA" id="ARBA00022729"/>
    </source>
</evidence>
<keyword evidence="7" id="KW-1185">Reference proteome</keyword>
<dbReference type="HOGENOM" id="CLU_017028_7_5_9"/>
<dbReference type="GO" id="GO:0043190">
    <property type="term" value="C:ATP-binding cassette (ABC) transporter complex"/>
    <property type="evidence" value="ECO:0007669"/>
    <property type="project" value="InterPro"/>
</dbReference>
<reference evidence="6 7" key="1">
    <citation type="journal article" date="2015" name="J. Biotechnol.">
        <title>Complete genome sequence of a malodorant-producing acetogen, Clostridium scatologenes ATCC 25775(T).</title>
        <authorList>
            <person name="Zhu Z."/>
            <person name="Guo T."/>
            <person name="Zheng H."/>
            <person name="Song T."/>
            <person name="Ouyang P."/>
            <person name="Xie J."/>
        </authorList>
    </citation>
    <scope>NUCLEOTIDE SEQUENCE [LARGE SCALE GENOMIC DNA]</scope>
    <source>
        <strain evidence="6 7">ATCC 25775</strain>
    </source>
</reference>
<evidence type="ECO:0000259" key="5">
    <source>
        <dbReference type="Pfam" id="PF00496"/>
    </source>
</evidence>
<dbReference type="EMBL" id="CP009933">
    <property type="protein sequence ID" value="AKA67641.1"/>
    <property type="molecule type" value="Genomic_DNA"/>
</dbReference>
<dbReference type="PIRSF" id="PIRSF002741">
    <property type="entry name" value="MppA"/>
    <property type="match status" value="1"/>
</dbReference>
<feature type="signal peptide" evidence="4">
    <location>
        <begin position="1"/>
        <end position="26"/>
    </location>
</feature>
<comment type="similarity">
    <text evidence="2">Belongs to the bacterial solute-binding protein 5 family.</text>
</comment>
<dbReference type="KEGG" id="csq:CSCA_0516"/>
<dbReference type="Gene3D" id="3.10.105.10">
    <property type="entry name" value="Dipeptide-binding Protein, Domain 3"/>
    <property type="match status" value="1"/>
</dbReference>
<dbReference type="PROSITE" id="PS51257">
    <property type="entry name" value="PROKAR_LIPOPROTEIN"/>
    <property type="match status" value="1"/>
</dbReference>
<dbReference type="InterPro" id="IPR039424">
    <property type="entry name" value="SBP_5"/>
</dbReference>
<dbReference type="AlphaFoldDB" id="A0A0E3GPY7"/>
<protein>
    <submittedName>
        <fullName evidence="6">Peptide ABC transporter periplasmic protein</fullName>
    </submittedName>
</protein>
<dbReference type="GO" id="GO:0015833">
    <property type="term" value="P:peptide transport"/>
    <property type="evidence" value="ECO:0007669"/>
    <property type="project" value="TreeGrafter"/>
</dbReference>
<organism evidence="6 7">
    <name type="scientific">Clostridium scatologenes</name>
    <dbReference type="NCBI Taxonomy" id="1548"/>
    <lineage>
        <taxon>Bacteria</taxon>
        <taxon>Bacillati</taxon>
        <taxon>Bacillota</taxon>
        <taxon>Clostridia</taxon>
        <taxon>Eubacteriales</taxon>
        <taxon>Clostridiaceae</taxon>
        <taxon>Clostridium</taxon>
    </lineage>
</organism>
<proteinExistence type="inferred from homology"/>
<evidence type="ECO:0000313" key="7">
    <source>
        <dbReference type="Proteomes" id="UP000033115"/>
    </source>
</evidence>
<evidence type="ECO:0000256" key="1">
    <source>
        <dbReference type="ARBA" id="ARBA00004193"/>
    </source>
</evidence>
<dbReference type="SUPFAM" id="SSF53850">
    <property type="entry name" value="Periplasmic binding protein-like II"/>
    <property type="match status" value="1"/>
</dbReference>
<dbReference type="Gene3D" id="3.40.190.10">
    <property type="entry name" value="Periplasmic binding protein-like II"/>
    <property type="match status" value="1"/>
</dbReference>
<dbReference type="InterPro" id="IPR030678">
    <property type="entry name" value="Peptide/Ni-bd"/>
</dbReference>
<evidence type="ECO:0000313" key="6">
    <source>
        <dbReference type="EMBL" id="AKA67641.1"/>
    </source>
</evidence>
<feature type="domain" description="Solute-binding protein family 5" evidence="5">
    <location>
        <begin position="81"/>
        <end position="439"/>
    </location>
</feature>
<dbReference type="InterPro" id="IPR000914">
    <property type="entry name" value="SBP_5_dom"/>
</dbReference>
<accession>A0A0E3GPY7</accession>
<dbReference type="PANTHER" id="PTHR30290:SF81">
    <property type="entry name" value="OLIGOPEPTIDE-BINDING PROTEIN OPPA"/>
    <property type="match status" value="1"/>
</dbReference>
<dbReference type="STRING" id="1548.CSCA_0516"/>
<dbReference type="CDD" id="cd08490">
    <property type="entry name" value="PBP2_NikA_DppA_OppA_like_3"/>
    <property type="match status" value="1"/>
</dbReference>
<gene>
    <name evidence="6" type="ORF">CSCA_0516</name>
</gene>
<dbReference type="RefSeq" id="WP_029161307.1">
    <property type="nucleotide sequence ID" value="NZ_CP009933.1"/>
</dbReference>
<keyword evidence="3 4" id="KW-0732">Signal</keyword>
<dbReference type="GO" id="GO:0042597">
    <property type="term" value="C:periplasmic space"/>
    <property type="evidence" value="ECO:0007669"/>
    <property type="project" value="UniProtKB-ARBA"/>
</dbReference>
<sequence length="518" mass="56943">MKIKLKRKLALIFTTVLLCTSFTACKGGSSADKSSSEKPKSITFGFNQFPTNLDPAIEFNGWYPSRFGIGETLVKLNADMKIEPLLADSWKRADDLTWKFHIREGVKFHNGKAVNAEAVKSSLERALKLNKRTQDILLVNTITANGQDLIITTKTPHEALLGNIADPLTTIVDTSQPEDSFAKAPICTGPFKVKSYTANSTVVVEKNKDYWGDKAKVDEATFKYIKDDNTRAMALQSGEIDAATNIPSNNLALFADKSKYNTDKIASLRIIMAYINFNNEFLKDPAVRKAISLGIDRDTYGKTLLKGSSVAAIGPFPGSLPFGNKNLTGYKYDKAAAAKLLSDAGYKDTDGDGILEKDGKKLTLNLALYTTRSELPVLGEAMQAQLKEIGISTKLQSYESVAQVLKSKNFDLCLLSVNTAVTGDPQSFLQTYFKTGGSENYGGYSNPEVDALIDKLATEQNTESRYDVATKVQQKLIDDNAYTFIVSPMLNIISKNTVSGLKMYPLDYYILDNKVSIK</sequence>
<dbReference type="Pfam" id="PF00496">
    <property type="entry name" value="SBP_bac_5"/>
    <property type="match status" value="1"/>
</dbReference>
<dbReference type="PANTHER" id="PTHR30290">
    <property type="entry name" value="PERIPLASMIC BINDING COMPONENT OF ABC TRANSPORTER"/>
    <property type="match status" value="1"/>
</dbReference>
<feature type="chain" id="PRO_5038441443" evidence="4">
    <location>
        <begin position="27"/>
        <end position="518"/>
    </location>
</feature>
<dbReference type="InterPro" id="IPR023765">
    <property type="entry name" value="SBP_5_CS"/>
</dbReference>
<evidence type="ECO:0000256" key="4">
    <source>
        <dbReference type="SAM" id="SignalP"/>
    </source>
</evidence>
<dbReference type="Proteomes" id="UP000033115">
    <property type="component" value="Chromosome"/>
</dbReference>
<evidence type="ECO:0000256" key="2">
    <source>
        <dbReference type="ARBA" id="ARBA00005695"/>
    </source>
</evidence>
<dbReference type="GO" id="GO:1904680">
    <property type="term" value="F:peptide transmembrane transporter activity"/>
    <property type="evidence" value="ECO:0007669"/>
    <property type="project" value="TreeGrafter"/>
</dbReference>